<comment type="subcellular location">
    <subcellularLocation>
        <location evidence="1">Nucleus</location>
    </subcellularLocation>
</comment>
<organism evidence="4 5">
    <name type="scientific">Bonamia ostreae</name>
    <dbReference type="NCBI Taxonomy" id="126728"/>
    <lineage>
        <taxon>Eukaryota</taxon>
        <taxon>Sar</taxon>
        <taxon>Rhizaria</taxon>
        <taxon>Endomyxa</taxon>
        <taxon>Ascetosporea</taxon>
        <taxon>Haplosporida</taxon>
        <taxon>Bonamia</taxon>
    </lineage>
</organism>
<accession>A0ABV2AJP6</accession>
<dbReference type="Pfam" id="PF12157">
    <property type="entry name" value="DUF3591"/>
    <property type="match status" value="1"/>
</dbReference>
<dbReference type="InterPro" id="IPR022591">
    <property type="entry name" value="TAF1_HAT_dom"/>
</dbReference>
<feature type="domain" description="Transcription initiation factor TFIID subunit 1 histone acetyltransferase" evidence="3">
    <location>
        <begin position="19"/>
        <end position="147"/>
    </location>
</feature>
<gene>
    <name evidence="4" type="ORF">MHBO_001612</name>
</gene>
<sequence length="183" mass="21428">KSSEKTVDKNIIFVNYNEFHKECDFQYEPLVKERLRHWASFERGSENLWAFKGNKDVLNRSFVETVSSPDDACVIESMRIAEQRLHDLGITDLYSISFETLKRINNGTNDSLKQIAKFIARELKDTPWHKTSVFNQARMRRCFLQTRNPNGTLINGDFGFKLKRERSRKNNSEKCLKLIFSVG</sequence>
<evidence type="ECO:0000256" key="2">
    <source>
        <dbReference type="ARBA" id="ARBA00023242"/>
    </source>
</evidence>
<dbReference type="PANTHER" id="PTHR13900">
    <property type="entry name" value="TRANSCRIPTION INITIATION FACTOR TFIID"/>
    <property type="match status" value="1"/>
</dbReference>
<reference evidence="4 5" key="1">
    <citation type="journal article" date="2024" name="BMC Biol.">
        <title>Comparative genomics of Ascetosporea gives new insight into the evolutionary basis for animal parasitism in Rhizaria.</title>
        <authorList>
            <person name="Hiltunen Thoren M."/>
            <person name="Onut-Brannstrom I."/>
            <person name="Alfjorden A."/>
            <person name="Peckova H."/>
            <person name="Swords F."/>
            <person name="Hooper C."/>
            <person name="Holzer A.S."/>
            <person name="Bass D."/>
            <person name="Burki F."/>
        </authorList>
    </citation>
    <scope>NUCLEOTIDE SEQUENCE [LARGE SCALE GENOMIC DNA]</scope>
    <source>
        <strain evidence="4">20-A016</strain>
    </source>
</reference>
<keyword evidence="2" id="KW-0539">Nucleus</keyword>
<dbReference type="PANTHER" id="PTHR13900:SF0">
    <property type="entry name" value="TRANSCRIPTION INITIATION FACTOR TFIID SUBUNIT 1"/>
    <property type="match status" value="1"/>
</dbReference>
<feature type="non-terminal residue" evidence="4">
    <location>
        <position position="1"/>
    </location>
</feature>
<dbReference type="InterPro" id="IPR040240">
    <property type="entry name" value="TAF1"/>
</dbReference>
<proteinExistence type="predicted"/>
<dbReference type="Proteomes" id="UP001439008">
    <property type="component" value="Unassembled WGS sequence"/>
</dbReference>
<name>A0ABV2AJP6_9EUKA</name>
<keyword evidence="5" id="KW-1185">Reference proteome</keyword>
<dbReference type="EMBL" id="JBDODL010000424">
    <property type="protein sequence ID" value="MES1919857.1"/>
    <property type="molecule type" value="Genomic_DNA"/>
</dbReference>
<evidence type="ECO:0000256" key="1">
    <source>
        <dbReference type="ARBA" id="ARBA00004123"/>
    </source>
</evidence>
<evidence type="ECO:0000259" key="3">
    <source>
        <dbReference type="Pfam" id="PF12157"/>
    </source>
</evidence>
<evidence type="ECO:0000313" key="4">
    <source>
        <dbReference type="EMBL" id="MES1919857.1"/>
    </source>
</evidence>
<protein>
    <recommendedName>
        <fullName evidence="3">Transcription initiation factor TFIID subunit 1 histone acetyltransferase domain-containing protein</fullName>
    </recommendedName>
</protein>
<comment type="caution">
    <text evidence="4">The sequence shown here is derived from an EMBL/GenBank/DDBJ whole genome shotgun (WGS) entry which is preliminary data.</text>
</comment>
<evidence type="ECO:0000313" key="5">
    <source>
        <dbReference type="Proteomes" id="UP001439008"/>
    </source>
</evidence>